<feature type="region of interest" description="Disordered" evidence="1">
    <location>
        <begin position="190"/>
        <end position="214"/>
    </location>
</feature>
<keyword evidence="3" id="KW-1185">Reference proteome</keyword>
<sequence length="240" mass="27459">MSRLAFTQLQLHFSPAPRNISESRAILRALERFGEIDMFKVLRFEETTQELTPRAHIIFKHSNSASSLLATGAVEVPSTNITVVPSESIIKHEQYIEFASASCLVRDESIFGRRSMSRLPVKNDQEVEDSSIRFGSDSHMAPSTQAREMRLRLMRRYTGNFFGFNDLEERMKIEKEQERLEAEARVIEAHERRRSENEKLARGEAVDLSDRSAESLQEDQLSTIQDILGDLSTEPKTNQV</sequence>
<evidence type="ECO:0000313" key="2">
    <source>
        <dbReference type="EMBL" id="KAL0635908.1"/>
    </source>
</evidence>
<evidence type="ECO:0000313" key="3">
    <source>
        <dbReference type="Proteomes" id="UP001447188"/>
    </source>
</evidence>
<feature type="compositionally biased region" description="Basic and acidic residues" evidence="1">
    <location>
        <begin position="190"/>
        <end position="213"/>
    </location>
</feature>
<protein>
    <submittedName>
        <fullName evidence="2">Uncharacterized protein</fullName>
    </submittedName>
</protein>
<proteinExistence type="predicted"/>
<reference evidence="2 3" key="1">
    <citation type="submission" date="2024-02" db="EMBL/GenBank/DDBJ databases">
        <title>Discinaceae phylogenomics.</title>
        <authorList>
            <person name="Dirks A.C."/>
            <person name="James T.Y."/>
        </authorList>
    </citation>
    <scope>NUCLEOTIDE SEQUENCE [LARGE SCALE GENOMIC DNA]</scope>
    <source>
        <strain evidence="2 3">ACD0624</strain>
    </source>
</reference>
<name>A0ABR3GIZ9_9PEZI</name>
<dbReference type="EMBL" id="JBBBZM010000060">
    <property type="protein sequence ID" value="KAL0635908.1"/>
    <property type="molecule type" value="Genomic_DNA"/>
</dbReference>
<organism evidence="2 3">
    <name type="scientific">Discina gigas</name>
    <dbReference type="NCBI Taxonomy" id="1032678"/>
    <lineage>
        <taxon>Eukaryota</taxon>
        <taxon>Fungi</taxon>
        <taxon>Dikarya</taxon>
        <taxon>Ascomycota</taxon>
        <taxon>Pezizomycotina</taxon>
        <taxon>Pezizomycetes</taxon>
        <taxon>Pezizales</taxon>
        <taxon>Discinaceae</taxon>
        <taxon>Discina</taxon>
    </lineage>
</organism>
<evidence type="ECO:0000256" key="1">
    <source>
        <dbReference type="SAM" id="MobiDB-lite"/>
    </source>
</evidence>
<accession>A0ABR3GIZ9</accession>
<dbReference type="Proteomes" id="UP001447188">
    <property type="component" value="Unassembled WGS sequence"/>
</dbReference>
<gene>
    <name evidence="2" type="ORF">Q9L58_005151</name>
</gene>
<comment type="caution">
    <text evidence="2">The sequence shown here is derived from an EMBL/GenBank/DDBJ whole genome shotgun (WGS) entry which is preliminary data.</text>
</comment>